<name>A0A486XNY6_9GAMM</name>
<accession>A0A486XNY6</accession>
<dbReference type="GO" id="GO:0003677">
    <property type="term" value="F:DNA binding"/>
    <property type="evidence" value="ECO:0007669"/>
    <property type="project" value="InterPro"/>
</dbReference>
<evidence type="ECO:0000256" key="1">
    <source>
        <dbReference type="ARBA" id="ARBA00023172"/>
    </source>
</evidence>
<reference evidence="2" key="1">
    <citation type="submission" date="2019-04" db="EMBL/GenBank/DDBJ databases">
        <authorList>
            <person name="Brambilla D."/>
        </authorList>
    </citation>
    <scope>NUCLEOTIDE SEQUENCE</scope>
    <source>
        <strain evidence="2">BAL1</strain>
    </source>
</reference>
<protein>
    <submittedName>
        <fullName evidence="2">Uncharacterized protein</fullName>
    </submittedName>
</protein>
<dbReference type="InterPro" id="IPR011010">
    <property type="entry name" value="DNA_brk_join_enz"/>
</dbReference>
<keyword evidence="1" id="KW-0233">DNA recombination</keyword>
<dbReference type="GO" id="GO:0006310">
    <property type="term" value="P:DNA recombination"/>
    <property type="evidence" value="ECO:0007669"/>
    <property type="project" value="UniProtKB-KW"/>
</dbReference>
<dbReference type="SUPFAM" id="SSF56349">
    <property type="entry name" value="DNA breaking-rejoining enzymes"/>
    <property type="match status" value="1"/>
</dbReference>
<dbReference type="GO" id="GO:0015074">
    <property type="term" value="P:DNA integration"/>
    <property type="evidence" value="ECO:0007669"/>
    <property type="project" value="InterPro"/>
</dbReference>
<organism evidence="2">
    <name type="scientific">Rheinheimera sp. BAL341</name>
    <dbReference type="NCBI Taxonomy" id="1708203"/>
    <lineage>
        <taxon>Bacteria</taxon>
        <taxon>Pseudomonadati</taxon>
        <taxon>Pseudomonadota</taxon>
        <taxon>Gammaproteobacteria</taxon>
        <taxon>Chromatiales</taxon>
        <taxon>Chromatiaceae</taxon>
        <taxon>Rheinheimera</taxon>
    </lineage>
</organism>
<evidence type="ECO:0000313" key="2">
    <source>
        <dbReference type="EMBL" id="VHO03443.1"/>
    </source>
</evidence>
<dbReference type="InterPro" id="IPR013762">
    <property type="entry name" value="Integrase-like_cat_sf"/>
</dbReference>
<sequence length="938" mass="106494">MTSSKQSVKREIRRESQKARCRKFAEQCLSRLSELSPNCSHHIFNEWINNVVADLQSAKSNIPTITSELKNLVTKQPGYQHLSSQKKSKKQPTRRPKIIDTLQQQLRDFAEKILLLRIDKDTTTSELQVVLIASLVVHSGVSSQPMFDAALALLQTPKVLQTTGELAWLELQFLHTERLQNHKSEYQHQLFLHPFSLALWHYWFKSGHYQFAQPMRSTQALESIVQLARNCGIALNCKLRLILRHSIGAIPDTAGLTELLRLANSQIYPNACLTHAQMTGLLKPVSTIAPVKPGEPALSALQLNGAFDVDGQYRVLISALDIPAGMQKRSAQHSIRVLTELTRNSSTIQSYLALWGRTQLESGQLRVSSLLRYYGCFAKSLISNLDSTAWLEYSAEQWSALYEQLIEQCEKSKTQNYRRERLKHFHRFLVEHLSVPSVQWPGSPAFAETVRTGFIGEALFTHLCNSIWQLEPNESLAQQIVLICILAVRLGPRINDILRMQLRDLDNSIHPTLNIHSNAYGTVKSNSGRRRFQPALLLLPHELELFRAHVSRRRAMTNSNSAHLLFSADSSPTEPLNSAQLSSWISSQLRRLAPETEWVFHHFRHTAISRMALINHGQLLKHLPKELRLNLVPYQAEQLNKLENLLCVNAFDLLLYTAGHSHITTTVKHYIHFVPMLIGLALKNHQAEVNPITLQTLTAASGRAMTRLTRQFNTGAINILLNKFWSKPTVTYQHTQQPFLPTPQIEGMEVCHQVLRALENGTTVSDASRFFLLPAEKIIAWEQKAKALARLQSRKGFSRLISLSRKGKFVPTEPHESTEHQCFRQLISRLYKHNLGPTFSVLAERLLHGCNATHSAISLPSGLDWIEFIQQIQLLLEPSQLVITKEDGMPIDVTRGKTTSKHHYLSVQYVRRGSTEKATNTTQMFKLFCFLVVVYCGK</sequence>
<gene>
    <name evidence="2" type="ORF">BAL341_1438</name>
</gene>
<dbReference type="AlphaFoldDB" id="A0A486XNY6"/>
<proteinExistence type="predicted"/>
<dbReference type="Gene3D" id="1.10.443.10">
    <property type="entry name" value="Intergrase catalytic core"/>
    <property type="match status" value="1"/>
</dbReference>
<dbReference type="EMBL" id="CAAJGR010000082">
    <property type="protein sequence ID" value="VHO03443.1"/>
    <property type="molecule type" value="Genomic_DNA"/>
</dbReference>